<dbReference type="InterPro" id="IPR010297">
    <property type="entry name" value="DUF900_hydrolase"/>
</dbReference>
<dbReference type="EMBL" id="JBEPSM010000001">
    <property type="protein sequence ID" value="MET4633656.1"/>
    <property type="molecule type" value="Genomic_DNA"/>
</dbReference>
<name>A0ABV2QYZ2_9HYPH</name>
<accession>A0ABV2QYZ2</accession>
<dbReference type="Gene3D" id="3.40.50.1820">
    <property type="entry name" value="alpha/beta hydrolase"/>
    <property type="match status" value="1"/>
</dbReference>
<dbReference type="Pfam" id="PF05990">
    <property type="entry name" value="DUF900"/>
    <property type="match status" value="1"/>
</dbReference>
<dbReference type="Proteomes" id="UP001549321">
    <property type="component" value="Unassembled WGS sequence"/>
</dbReference>
<dbReference type="PROSITE" id="PS51257">
    <property type="entry name" value="PROKAR_LIPOPROTEIN"/>
    <property type="match status" value="1"/>
</dbReference>
<evidence type="ECO:0000313" key="2">
    <source>
        <dbReference type="Proteomes" id="UP001549321"/>
    </source>
</evidence>
<proteinExistence type="predicted"/>
<protein>
    <submittedName>
        <fullName evidence="1">Esterase/lipase superfamily enzyme</fullName>
    </submittedName>
</protein>
<keyword evidence="2" id="KW-1185">Reference proteome</keyword>
<gene>
    <name evidence="1" type="ORF">ABIE08_001569</name>
</gene>
<organism evidence="1 2">
    <name type="scientific">Kaistia defluvii</name>
    <dbReference type="NCBI Taxonomy" id="410841"/>
    <lineage>
        <taxon>Bacteria</taxon>
        <taxon>Pseudomonadati</taxon>
        <taxon>Pseudomonadota</taxon>
        <taxon>Alphaproteobacteria</taxon>
        <taxon>Hyphomicrobiales</taxon>
        <taxon>Kaistiaceae</taxon>
        <taxon>Kaistia</taxon>
    </lineage>
</organism>
<dbReference type="InterPro" id="IPR029058">
    <property type="entry name" value="AB_hydrolase_fold"/>
</dbReference>
<evidence type="ECO:0000313" key="1">
    <source>
        <dbReference type="EMBL" id="MET4633656.1"/>
    </source>
</evidence>
<dbReference type="InterPro" id="IPR014586">
    <property type="entry name" value="UCP033909"/>
</dbReference>
<sequence>MRSLMVLVRTGVTSLVLVGLLAGCGGRPKDVLLPVSITAPVPGSTTVDMAVATTRQRSTVPGQMFTGERGRAIDFANIVVSIPPDSIRKKGDVQWPKKLPGNPSTDFVTVKAEDMNLAQARAWFNKRIKATPKRQALVFIHGFNNRFEDAVYRFAQIVHDSDSDVVPILFTWPSRGSVLAYGYDRESNNYSRDALELLLKALADDPNVDEVSILAHSMGNWVTLEALRQMAIRDKRIAPKIKNVMLAAPDVDIDVFRRQMADIGVNGPNVTLFVSQDDRALKVSRRVWGNVERLGQINVAQEPFASELQQDKITVIDLTKLHTDDRLNHAKFAASPEVVQLIGARLAEGQTMTDSKTAFGDKLVAVTTGAAASVGTAAGLIVTAPVAIIDPDTRDTYNSQIKALGNTLSDNADTAGSLLKPSGVAY</sequence>
<dbReference type="SUPFAM" id="SSF53474">
    <property type="entry name" value="alpha/beta-Hydrolases"/>
    <property type="match status" value="1"/>
</dbReference>
<reference evidence="1 2" key="1">
    <citation type="submission" date="2024-06" db="EMBL/GenBank/DDBJ databases">
        <title>Sorghum-associated microbial communities from plants grown in Nebraska, USA.</title>
        <authorList>
            <person name="Schachtman D."/>
        </authorList>
    </citation>
    <scope>NUCLEOTIDE SEQUENCE [LARGE SCALE GENOMIC DNA]</scope>
    <source>
        <strain evidence="1 2">3207</strain>
    </source>
</reference>
<comment type="caution">
    <text evidence="1">The sequence shown here is derived from an EMBL/GenBank/DDBJ whole genome shotgun (WGS) entry which is preliminary data.</text>
</comment>
<dbReference type="PANTHER" id="PTHR36513:SF1">
    <property type="entry name" value="TRANSMEMBRANE PROTEIN"/>
    <property type="match status" value="1"/>
</dbReference>
<dbReference type="PANTHER" id="PTHR36513">
    <property type="entry name" value="ABC TRANSMEMBRANE TYPE-1 DOMAIN-CONTAINING PROTEIN"/>
    <property type="match status" value="1"/>
</dbReference>
<dbReference type="PIRSF" id="PIRSF033909">
    <property type="entry name" value="UCP033909"/>
    <property type="match status" value="1"/>
</dbReference>